<protein>
    <recommendedName>
        <fullName evidence="4">DUF4235 domain-containing protein</fullName>
    </recommendedName>
</protein>
<gene>
    <name evidence="2" type="ORF">GA0061077_1218</name>
</gene>
<feature type="region of interest" description="Disordered" evidence="1">
    <location>
        <begin position="1"/>
        <end position="85"/>
    </location>
</feature>
<feature type="compositionally biased region" description="Low complexity" evidence="1">
    <location>
        <begin position="73"/>
        <end position="85"/>
    </location>
</feature>
<name>A0A1C4H6X8_9BIFI</name>
<evidence type="ECO:0000256" key="1">
    <source>
        <dbReference type="SAM" id="MobiDB-lite"/>
    </source>
</evidence>
<evidence type="ECO:0000313" key="3">
    <source>
        <dbReference type="Proteomes" id="UP000242610"/>
    </source>
</evidence>
<dbReference type="Proteomes" id="UP000242610">
    <property type="component" value="Unassembled WGS sequence"/>
</dbReference>
<organism evidence="2 3">
    <name type="scientific">Bifidobacterium commune</name>
    <dbReference type="NCBI Taxonomy" id="1505727"/>
    <lineage>
        <taxon>Bacteria</taxon>
        <taxon>Bacillati</taxon>
        <taxon>Actinomycetota</taxon>
        <taxon>Actinomycetes</taxon>
        <taxon>Bifidobacteriales</taxon>
        <taxon>Bifidobacteriaceae</taxon>
        <taxon>Bifidobacterium</taxon>
    </lineage>
</organism>
<feature type="compositionally biased region" description="Basic and acidic residues" evidence="1">
    <location>
        <begin position="43"/>
        <end position="53"/>
    </location>
</feature>
<sequence length="200" mass="21425">METMHARHSTTSVSDISEDGTQDRIDENDSFGQNTAEPSPSFADDRDSKRSEDELADTDTAPQRAADTDASAKARTSTASANSSADHIVEKFHRIDQKVATMIQNRMQDPDTLGEKIFKFVLPTVLGGLAGKVFKTIWDSQVTSKRGPAGGDAAEDANQQGLIGSILFAAASAAFGSVISELGTRGSNALVNRHQSRRNK</sequence>
<dbReference type="EMBL" id="FMBL01000003">
    <property type="protein sequence ID" value="SCC80481.1"/>
    <property type="molecule type" value="Genomic_DNA"/>
</dbReference>
<evidence type="ECO:0008006" key="4">
    <source>
        <dbReference type="Google" id="ProtNLM"/>
    </source>
</evidence>
<reference evidence="3" key="1">
    <citation type="submission" date="2016-08" db="EMBL/GenBank/DDBJ databases">
        <authorList>
            <person name="Varghese N."/>
            <person name="Submissions Spin"/>
        </authorList>
    </citation>
    <scope>NUCLEOTIDE SEQUENCE [LARGE SCALE GENOMIC DNA]</scope>
    <source>
        <strain evidence="3">R-52791</strain>
    </source>
</reference>
<evidence type="ECO:0000313" key="2">
    <source>
        <dbReference type="EMBL" id="SCC80481.1"/>
    </source>
</evidence>
<keyword evidence="3" id="KW-1185">Reference proteome</keyword>
<dbReference type="Pfam" id="PF14019">
    <property type="entry name" value="DUF4235"/>
    <property type="match status" value="1"/>
</dbReference>
<dbReference type="AlphaFoldDB" id="A0A1C4H6X8"/>
<proteinExistence type="predicted"/>
<accession>A0A1C4H6X8</accession>
<dbReference type="InterPro" id="IPR025329">
    <property type="entry name" value="DUF4235"/>
</dbReference>
<dbReference type="RefSeq" id="WP_234696542.1">
    <property type="nucleotide sequence ID" value="NZ_FMBL01000003.1"/>
</dbReference>